<name>A0A0F5K4L4_9BURK</name>
<dbReference type="STRING" id="28092.WM40_02485"/>
<proteinExistence type="predicted"/>
<dbReference type="EMBL" id="LAQU01000002">
    <property type="protein sequence ID" value="KKB64890.1"/>
    <property type="molecule type" value="Genomic_DNA"/>
</dbReference>
<accession>A0A0F5K4L4</accession>
<evidence type="ECO:0000256" key="1">
    <source>
        <dbReference type="SAM" id="SignalP"/>
    </source>
</evidence>
<organism evidence="2 3">
    <name type="scientific">Robbsia andropogonis</name>
    <dbReference type="NCBI Taxonomy" id="28092"/>
    <lineage>
        <taxon>Bacteria</taxon>
        <taxon>Pseudomonadati</taxon>
        <taxon>Pseudomonadota</taxon>
        <taxon>Betaproteobacteria</taxon>
        <taxon>Burkholderiales</taxon>
        <taxon>Burkholderiaceae</taxon>
        <taxon>Robbsia</taxon>
    </lineage>
</organism>
<dbReference type="PATRIC" id="fig|28092.6.peg.577"/>
<feature type="chain" id="PRO_5002490929" evidence="1">
    <location>
        <begin position="22"/>
        <end position="74"/>
    </location>
</feature>
<reference evidence="2 3" key="1">
    <citation type="submission" date="2015-03" db="EMBL/GenBank/DDBJ databases">
        <title>Draft Genome Sequence of Burkholderia andropogonis type strain ICMP2807, isolated from Sorghum bicolor.</title>
        <authorList>
            <person name="Lopes-Santos L."/>
            <person name="Castro D.B."/>
            <person name="Ottoboni L.M."/>
            <person name="Park D."/>
            <person name="Weirc B.S."/>
            <person name="Destefano S.A."/>
        </authorList>
    </citation>
    <scope>NUCLEOTIDE SEQUENCE [LARGE SCALE GENOMIC DNA]</scope>
    <source>
        <strain evidence="2 3">ICMP2807</strain>
    </source>
</reference>
<dbReference type="AlphaFoldDB" id="A0A0F5K4L4"/>
<comment type="caution">
    <text evidence="2">The sequence shown here is derived from an EMBL/GenBank/DDBJ whole genome shotgun (WGS) entry which is preliminary data.</text>
</comment>
<sequence length="74" mass="7597">MMFFGLLVSHTSVSASFYASALTPAGAAADFPARAATLAHAASPARRALDDTKPRLRIAVRASGNPAQDAVGVR</sequence>
<dbReference type="RefSeq" id="WP_024904851.1">
    <property type="nucleotide sequence ID" value="NZ_CADFGU010000004.1"/>
</dbReference>
<feature type="signal peptide" evidence="1">
    <location>
        <begin position="1"/>
        <end position="21"/>
    </location>
</feature>
<keyword evidence="3" id="KW-1185">Reference proteome</keyword>
<keyword evidence="1" id="KW-0732">Signal</keyword>
<gene>
    <name evidence="2" type="ORF">WM40_02485</name>
</gene>
<protein>
    <submittedName>
        <fullName evidence="2">Uncharacterized protein</fullName>
    </submittedName>
</protein>
<dbReference type="Proteomes" id="UP000033618">
    <property type="component" value="Unassembled WGS sequence"/>
</dbReference>
<evidence type="ECO:0000313" key="3">
    <source>
        <dbReference type="Proteomes" id="UP000033618"/>
    </source>
</evidence>
<evidence type="ECO:0000313" key="2">
    <source>
        <dbReference type="EMBL" id="KKB64890.1"/>
    </source>
</evidence>